<gene>
    <name evidence="3" type="ORF">DPX16_16283</name>
</gene>
<dbReference type="Proteomes" id="UP000281406">
    <property type="component" value="Unassembled WGS sequence"/>
</dbReference>
<dbReference type="OrthoDB" id="418245at2759"/>
<dbReference type="PROSITE" id="PS50041">
    <property type="entry name" value="C_TYPE_LECTIN_2"/>
    <property type="match status" value="1"/>
</dbReference>
<organism evidence="3 4">
    <name type="scientific">Anabarilius grahami</name>
    <name type="common">Kanglang fish</name>
    <name type="synonym">Barilius grahami</name>
    <dbReference type="NCBI Taxonomy" id="495550"/>
    <lineage>
        <taxon>Eukaryota</taxon>
        <taxon>Metazoa</taxon>
        <taxon>Chordata</taxon>
        <taxon>Craniata</taxon>
        <taxon>Vertebrata</taxon>
        <taxon>Euteleostomi</taxon>
        <taxon>Actinopterygii</taxon>
        <taxon>Neopterygii</taxon>
        <taxon>Teleostei</taxon>
        <taxon>Ostariophysi</taxon>
        <taxon>Cypriniformes</taxon>
        <taxon>Xenocyprididae</taxon>
        <taxon>Xenocypridinae</taxon>
        <taxon>Xenocypridinae incertae sedis</taxon>
        <taxon>Anabarilius</taxon>
    </lineage>
</organism>
<evidence type="ECO:0000313" key="4">
    <source>
        <dbReference type="Proteomes" id="UP000281406"/>
    </source>
</evidence>
<dbReference type="PANTHER" id="PTHR22803">
    <property type="entry name" value="MANNOSE, PHOSPHOLIPASE, LECTIN RECEPTOR RELATED"/>
    <property type="match status" value="1"/>
</dbReference>
<dbReference type="InterPro" id="IPR016186">
    <property type="entry name" value="C-type_lectin-like/link_sf"/>
</dbReference>
<dbReference type="PROSITE" id="PS00615">
    <property type="entry name" value="C_TYPE_LECTIN_1"/>
    <property type="match status" value="1"/>
</dbReference>
<dbReference type="CDD" id="cd00037">
    <property type="entry name" value="CLECT"/>
    <property type="match status" value="1"/>
</dbReference>
<feature type="domain" description="C-type lectin" evidence="2">
    <location>
        <begin position="68"/>
        <end position="190"/>
    </location>
</feature>
<keyword evidence="4" id="KW-1185">Reference proteome</keyword>
<dbReference type="SMART" id="SM00034">
    <property type="entry name" value="CLECT"/>
    <property type="match status" value="1"/>
</dbReference>
<dbReference type="SUPFAM" id="SSF56436">
    <property type="entry name" value="C-type lectin-like"/>
    <property type="match status" value="1"/>
</dbReference>
<keyword evidence="1" id="KW-1015">Disulfide bond</keyword>
<evidence type="ECO:0000313" key="3">
    <source>
        <dbReference type="EMBL" id="ROI47860.1"/>
    </source>
</evidence>
<comment type="caution">
    <text evidence="3">The sequence shown here is derived from an EMBL/GenBank/DDBJ whole genome shotgun (WGS) entry which is preliminary data.</text>
</comment>
<evidence type="ECO:0000256" key="1">
    <source>
        <dbReference type="ARBA" id="ARBA00023157"/>
    </source>
</evidence>
<dbReference type="InterPro" id="IPR050111">
    <property type="entry name" value="C-type_lectin/snaclec_domain"/>
</dbReference>
<dbReference type="InterPro" id="IPR016187">
    <property type="entry name" value="CTDL_fold"/>
</dbReference>
<dbReference type="InterPro" id="IPR018378">
    <property type="entry name" value="C-type_lectin_CS"/>
</dbReference>
<dbReference type="InterPro" id="IPR001304">
    <property type="entry name" value="C-type_lectin-like"/>
</dbReference>
<accession>A0A3N0XMQ3</accession>
<name>A0A3N0XMQ3_ANAGA</name>
<dbReference type="Pfam" id="PF00059">
    <property type="entry name" value="Lectin_C"/>
    <property type="match status" value="1"/>
</dbReference>
<dbReference type="AlphaFoldDB" id="A0A3N0XMQ3"/>
<evidence type="ECO:0000259" key="2">
    <source>
        <dbReference type="PROSITE" id="PS50041"/>
    </source>
</evidence>
<protein>
    <submittedName>
        <fullName evidence="3">Lectin</fullName>
    </submittedName>
</protein>
<reference evidence="3 4" key="1">
    <citation type="submission" date="2018-10" db="EMBL/GenBank/DDBJ databases">
        <title>Genome assembly for a Yunnan-Guizhou Plateau 3E fish, Anabarilius grahami (Regan), and its evolutionary and genetic applications.</title>
        <authorList>
            <person name="Jiang W."/>
        </authorList>
    </citation>
    <scope>NUCLEOTIDE SEQUENCE [LARGE SCALE GENOMIC DNA]</scope>
    <source>
        <strain evidence="3">AG-KIZ</strain>
        <tissue evidence="3">Muscle</tissue>
    </source>
</reference>
<dbReference type="Gene3D" id="3.10.100.10">
    <property type="entry name" value="Mannose-Binding Protein A, subunit A"/>
    <property type="match status" value="1"/>
</dbReference>
<proteinExistence type="predicted"/>
<sequence>MAGQVFRATTAGQVRRVATAGQVSRAAMVGQVSQAATAGFAVDHTNVTKHCDMPKACDVHGFTDWFKVGRHCVKYFNTPANFTEAEFMCRTKAPGAHLVSVHSNKDNGYLLCIVSKFNPGNLRFWLGGFEFFKSGKFFWIDGSFWDYQVWTHGEPNNLYTSNEECVEMNWKEVGRWNDDSCSVKKNYICAFKRRGMLEKDLE</sequence>
<dbReference type="EMBL" id="RJVU01071404">
    <property type="protein sequence ID" value="ROI47860.1"/>
    <property type="molecule type" value="Genomic_DNA"/>
</dbReference>